<comment type="caution">
    <text evidence="2">The sequence shown here is derived from an EMBL/GenBank/DDBJ whole genome shotgun (WGS) entry which is preliminary data.</text>
</comment>
<protein>
    <submittedName>
        <fullName evidence="2">Uncharacterized protein</fullName>
    </submittedName>
</protein>
<dbReference type="AlphaFoldDB" id="A0A368YII2"/>
<organism evidence="2 3">
    <name type="scientific">Phyllobacterium bourgognense</name>
    <dbReference type="NCBI Taxonomy" id="314236"/>
    <lineage>
        <taxon>Bacteria</taxon>
        <taxon>Pseudomonadati</taxon>
        <taxon>Pseudomonadota</taxon>
        <taxon>Alphaproteobacteria</taxon>
        <taxon>Hyphomicrobiales</taxon>
        <taxon>Phyllobacteriaceae</taxon>
        <taxon>Phyllobacterium</taxon>
    </lineage>
</organism>
<feature type="region of interest" description="Disordered" evidence="1">
    <location>
        <begin position="68"/>
        <end position="89"/>
    </location>
</feature>
<proteinExistence type="predicted"/>
<dbReference type="EMBL" id="QPJM01000022">
    <property type="protein sequence ID" value="RCW78697.1"/>
    <property type="molecule type" value="Genomic_DNA"/>
</dbReference>
<gene>
    <name evidence="2" type="ORF">C7476_1229</name>
</gene>
<dbReference type="PROSITE" id="PS00283">
    <property type="entry name" value="SOYBEAN_KUNITZ"/>
    <property type="match status" value="1"/>
</dbReference>
<dbReference type="InterPro" id="IPR002160">
    <property type="entry name" value="Prot_inh_Kunz-lg"/>
</dbReference>
<dbReference type="Proteomes" id="UP000253324">
    <property type="component" value="Unassembled WGS sequence"/>
</dbReference>
<name>A0A368YII2_9HYPH</name>
<evidence type="ECO:0000313" key="2">
    <source>
        <dbReference type="EMBL" id="RCW78697.1"/>
    </source>
</evidence>
<sequence>MSARDTSLDTLLDLDGQTMFVGQTYWVKFAVKAVTVTPQRPHGLRYSLTLHGPGGERLVGFDNAHAMSAGSGQAASRRKSTTISTVSGH</sequence>
<accession>A0A368YII2</accession>
<keyword evidence="3" id="KW-1185">Reference proteome</keyword>
<evidence type="ECO:0000256" key="1">
    <source>
        <dbReference type="SAM" id="MobiDB-lite"/>
    </source>
</evidence>
<dbReference type="GO" id="GO:0004866">
    <property type="term" value="F:endopeptidase inhibitor activity"/>
    <property type="evidence" value="ECO:0007669"/>
    <property type="project" value="InterPro"/>
</dbReference>
<reference evidence="2 3" key="1">
    <citation type="submission" date="2018-07" db="EMBL/GenBank/DDBJ databases">
        <title>Genomic Encyclopedia of Type Strains, Phase III (KMG-III): the genomes of soil and plant-associated and newly described type strains.</title>
        <authorList>
            <person name="Whitman W."/>
        </authorList>
    </citation>
    <scope>NUCLEOTIDE SEQUENCE [LARGE SCALE GENOMIC DNA]</scope>
    <source>
        <strain evidence="2 3">31-25a</strain>
    </source>
</reference>
<evidence type="ECO:0000313" key="3">
    <source>
        <dbReference type="Proteomes" id="UP000253324"/>
    </source>
</evidence>